<proteinExistence type="predicted"/>
<comment type="caution">
    <text evidence="1">The sequence shown here is derived from an EMBL/GenBank/DDBJ whole genome shotgun (WGS) entry which is preliminary data.</text>
</comment>
<dbReference type="Proteomes" id="UP001066276">
    <property type="component" value="Chromosome 8"/>
</dbReference>
<sequence>MTLRSGAWLCPVGCCRCVVRFPPVARAACRRFELLFKAFAPVGATPCTSLCSCFRAKYCARPRCAVPMLAEPLQQLPKSVDDKPPAGQLSHCLTGMLSLRVPAPLPR</sequence>
<gene>
    <name evidence="1" type="ORF">NDU88_004754</name>
</gene>
<evidence type="ECO:0000313" key="1">
    <source>
        <dbReference type="EMBL" id="KAJ1116544.1"/>
    </source>
</evidence>
<evidence type="ECO:0000313" key="2">
    <source>
        <dbReference type="Proteomes" id="UP001066276"/>
    </source>
</evidence>
<accession>A0AAV7NN73</accession>
<protein>
    <recommendedName>
        <fullName evidence="3">Secreted protein</fullName>
    </recommendedName>
</protein>
<evidence type="ECO:0008006" key="3">
    <source>
        <dbReference type="Google" id="ProtNLM"/>
    </source>
</evidence>
<dbReference type="EMBL" id="JANPWB010000012">
    <property type="protein sequence ID" value="KAJ1116544.1"/>
    <property type="molecule type" value="Genomic_DNA"/>
</dbReference>
<reference evidence="1" key="1">
    <citation type="journal article" date="2022" name="bioRxiv">
        <title>Sequencing and chromosome-scale assembly of the giantPleurodeles waltlgenome.</title>
        <authorList>
            <person name="Brown T."/>
            <person name="Elewa A."/>
            <person name="Iarovenko S."/>
            <person name="Subramanian E."/>
            <person name="Araus A.J."/>
            <person name="Petzold A."/>
            <person name="Susuki M."/>
            <person name="Suzuki K.-i.T."/>
            <person name="Hayashi T."/>
            <person name="Toyoda A."/>
            <person name="Oliveira C."/>
            <person name="Osipova E."/>
            <person name="Leigh N.D."/>
            <person name="Simon A."/>
            <person name="Yun M.H."/>
        </authorList>
    </citation>
    <scope>NUCLEOTIDE SEQUENCE</scope>
    <source>
        <strain evidence="1">20211129_DDA</strain>
        <tissue evidence="1">Liver</tissue>
    </source>
</reference>
<organism evidence="1 2">
    <name type="scientific">Pleurodeles waltl</name>
    <name type="common">Iberian ribbed newt</name>
    <dbReference type="NCBI Taxonomy" id="8319"/>
    <lineage>
        <taxon>Eukaryota</taxon>
        <taxon>Metazoa</taxon>
        <taxon>Chordata</taxon>
        <taxon>Craniata</taxon>
        <taxon>Vertebrata</taxon>
        <taxon>Euteleostomi</taxon>
        <taxon>Amphibia</taxon>
        <taxon>Batrachia</taxon>
        <taxon>Caudata</taxon>
        <taxon>Salamandroidea</taxon>
        <taxon>Salamandridae</taxon>
        <taxon>Pleurodelinae</taxon>
        <taxon>Pleurodeles</taxon>
    </lineage>
</organism>
<name>A0AAV7NN73_PLEWA</name>
<keyword evidence="2" id="KW-1185">Reference proteome</keyword>
<dbReference type="AlphaFoldDB" id="A0AAV7NN73"/>